<organism evidence="2">
    <name type="scientific">Thermohahella caldifontis</name>
    <dbReference type="NCBI Taxonomy" id="3142973"/>
    <lineage>
        <taxon>Bacteria</taxon>
        <taxon>Pseudomonadati</taxon>
        <taxon>Pseudomonadota</taxon>
        <taxon>Gammaproteobacteria</taxon>
        <taxon>Oceanospirillales</taxon>
        <taxon>Hahellaceae</taxon>
        <taxon>Thermohahella</taxon>
    </lineage>
</organism>
<name>A0AB39UTF8_9GAMM</name>
<feature type="chain" id="PRO_5044327739" description="DUF2946 domain-containing protein" evidence="1">
    <location>
        <begin position="16"/>
        <end position="110"/>
    </location>
</feature>
<dbReference type="EMBL" id="CP154858">
    <property type="protein sequence ID" value="XDT71329.1"/>
    <property type="molecule type" value="Genomic_DNA"/>
</dbReference>
<feature type="signal peptide" evidence="1">
    <location>
        <begin position="1"/>
        <end position="15"/>
    </location>
</feature>
<keyword evidence="1" id="KW-0732">Signal</keyword>
<evidence type="ECO:0000256" key="1">
    <source>
        <dbReference type="SAM" id="SignalP"/>
    </source>
</evidence>
<proteinExistence type="predicted"/>
<reference evidence="2" key="1">
    <citation type="submission" date="2024-05" db="EMBL/GenBank/DDBJ databases">
        <title>Genome sequencing of novel strain.</title>
        <authorList>
            <person name="Ganbat D."/>
            <person name="Ganbat S."/>
            <person name="Lee S.-J."/>
        </authorList>
    </citation>
    <scope>NUCLEOTIDE SEQUENCE</scope>
    <source>
        <strain evidence="2">SMD15-11</strain>
    </source>
</reference>
<sequence>MIVRHVLLMFLLALAAPLKATWQVPVWNQPAGPELMPLTHGARMFAASSSHQQCQAPGCQAQCQIQLQWPVAIPVSGFSGLLQGTQRPVTRIPRYDSPFIEAPLRPPLFA</sequence>
<evidence type="ECO:0000313" key="2">
    <source>
        <dbReference type="EMBL" id="XDT71329.1"/>
    </source>
</evidence>
<dbReference type="RefSeq" id="WP_369600364.1">
    <property type="nucleotide sequence ID" value="NZ_CP154858.1"/>
</dbReference>
<protein>
    <recommendedName>
        <fullName evidence="3">DUF2946 domain-containing protein</fullName>
    </recommendedName>
</protein>
<gene>
    <name evidence="2" type="ORF">AAIA72_10995</name>
</gene>
<evidence type="ECO:0008006" key="3">
    <source>
        <dbReference type="Google" id="ProtNLM"/>
    </source>
</evidence>
<dbReference type="AlphaFoldDB" id="A0AB39UTF8"/>
<dbReference type="KEGG" id="tcd:AAIA72_10995"/>
<accession>A0AB39UTF8</accession>